<evidence type="ECO:0000256" key="11">
    <source>
        <dbReference type="SAM" id="MobiDB-lite"/>
    </source>
</evidence>
<feature type="region of interest" description="Disordered" evidence="11">
    <location>
        <begin position="362"/>
        <end position="414"/>
    </location>
</feature>
<dbReference type="SMART" id="SM00382">
    <property type="entry name" value="AAA"/>
    <property type="match status" value="1"/>
</dbReference>
<feature type="compositionally biased region" description="Low complexity" evidence="11">
    <location>
        <begin position="362"/>
        <end position="372"/>
    </location>
</feature>
<dbReference type="SMART" id="SM00582">
    <property type="entry name" value="RPR"/>
    <property type="match status" value="1"/>
</dbReference>
<dbReference type="Proteomes" id="UP000050424">
    <property type="component" value="Unassembled WGS sequence"/>
</dbReference>
<dbReference type="PROSITE" id="PS51908">
    <property type="entry name" value="ZF_UBZ4"/>
    <property type="match status" value="1"/>
</dbReference>
<dbReference type="Pfam" id="PF11526">
    <property type="entry name" value="Pfc11_Clp1_ID"/>
    <property type="match status" value="1"/>
</dbReference>
<dbReference type="GO" id="GO:0005524">
    <property type="term" value="F:ATP binding"/>
    <property type="evidence" value="ECO:0007669"/>
    <property type="project" value="UniProtKB-KW"/>
</dbReference>
<evidence type="ECO:0000256" key="5">
    <source>
        <dbReference type="ARBA" id="ARBA00022763"/>
    </source>
</evidence>
<dbReference type="Pfam" id="PF21936">
    <property type="entry name" value="Pcf11_C"/>
    <property type="match status" value="1"/>
</dbReference>
<gene>
    <name evidence="14" type="ORF">AK830_g735</name>
</gene>
<evidence type="ECO:0000256" key="6">
    <source>
        <dbReference type="ARBA" id="ARBA00022771"/>
    </source>
</evidence>
<evidence type="ECO:0000259" key="12">
    <source>
        <dbReference type="PROSITE" id="PS51391"/>
    </source>
</evidence>
<dbReference type="Gene3D" id="1.10.3710.10">
    <property type="entry name" value="DNA polymerase III clamp loader subunits, C-terminal domain"/>
    <property type="match status" value="1"/>
</dbReference>
<dbReference type="GO" id="GO:0017116">
    <property type="term" value="F:single-stranded DNA helicase activity"/>
    <property type="evidence" value="ECO:0007669"/>
    <property type="project" value="TreeGrafter"/>
</dbReference>
<dbReference type="InterPro" id="IPR003593">
    <property type="entry name" value="AAA+_ATPase"/>
</dbReference>
<dbReference type="GO" id="GO:0016887">
    <property type="term" value="F:ATP hydrolysis activity"/>
    <property type="evidence" value="ECO:0007669"/>
    <property type="project" value="InterPro"/>
</dbReference>
<dbReference type="GO" id="GO:0000993">
    <property type="term" value="F:RNA polymerase II complex binding"/>
    <property type="evidence" value="ECO:0007669"/>
    <property type="project" value="UniProtKB-ARBA"/>
</dbReference>
<dbReference type="Gene3D" id="1.25.40.90">
    <property type="match status" value="1"/>
</dbReference>
<dbReference type="Pfam" id="PF00004">
    <property type="entry name" value="AAA"/>
    <property type="match status" value="1"/>
</dbReference>
<proteinExistence type="inferred from homology"/>
<dbReference type="CDD" id="cd00009">
    <property type="entry name" value="AAA"/>
    <property type="match status" value="1"/>
</dbReference>
<evidence type="ECO:0000256" key="2">
    <source>
        <dbReference type="ARBA" id="ARBA00022705"/>
    </source>
</evidence>
<feature type="compositionally biased region" description="Polar residues" evidence="11">
    <location>
        <begin position="184"/>
        <end position="194"/>
    </location>
</feature>
<keyword evidence="7" id="KW-0862">Zinc</keyword>
<dbReference type="CDD" id="cd18139">
    <property type="entry name" value="HLD_clamp_RarA"/>
    <property type="match status" value="1"/>
</dbReference>
<dbReference type="InterPro" id="IPR006569">
    <property type="entry name" value="CID_dom"/>
</dbReference>
<feature type="compositionally biased region" description="Basic and acidic residues" evidence="11">
    <location>
        <begin position="805"/>
        <end position="817"/>
    </location>
</feature>
<feature type="region of interest" description="Disordered" evidence="11">
    <location>
        <begin position="311"/>
        <end position="340"/>
    </location>
</feature>
<dbReference type="InterPro" id="IPR032423">
    <property type="entry name" value="AAA_assoc_2"/>
</dbReference>
<dbReference type="InterPro" id="IPR051314">
    <property type="entry name" value="AAA_ATPase_RarA/MGS1/WRNIP1"/>
</dbReference>
<keyword evidence="2" id="KW-0235">DNA replication</keyword>
<keyword evidence="8" id="KW-0067">ATP-binding</keyword>
<dbReference type="InterPro" id="IPR021605">
    <property type="entry name" value="Pcf11_Clp1-ID"/>
</dbReference>
<feature type="compositionally biased region" description="Low complexity" evidence="11">
    <location>
        <begin position="732"/>
        <end position="741"/>
    </location>
</feature>
<dbReference type="Pfam" id="PF12002">
    <property type="entry name" value="MgsA_C"/>
    <property type="match status" value="1"/>
</dbReference>
<comment type="caution">
    <text evidence="14">The sequence shown here is derived from an EMBL/GenBank/DDBJ whole genome shotgun (WGS) entry which is preliminary data.</text>
</comment>
<dbReference type="InterPro" id="IPR008921">
    <property type="entry name" value="DNA_pol3_clamp-load_cplx_C"/>
</dbReference>
<dbReference type="GO" id="GO:0006271">
    <property type="term" value="P:DNA strand elongation involved in DNA replication"/>
    <property type="evidence" value="ECO:0007669"/>
    <property type="project" value="UniProtKB-ARBA"/>
</dbReference>
<keyword evidence="9 10" id="KW-0234">DNA repair</keyword>
<keyword evidence="5 10" id="KW-0227">DNA damage</keyword>
<dbReference type="Gene3D" id="1.20.272.10">
    <property type="match status" value="1"/>
</dbReference>
<dbReference type="GO" id="GO:0008047">
    <property type="term" value="F:enzyme activator activity"/>
    <property type="evidence" value="ECO:0007669"/>
    <property type="project" value="TreeGrafter"/>
</dbReference>
<accession>A0A0P7BVH2</accession>
<evidence type="ECO:0000259" key="13">
    <source>
        <dbReference type="PROSITE" id="PS51908"/>
    </source>
</evidence>
<feature type="region of interest" description="Disordered" evidence="11">
    <location>
        <begin position="720"/>
        <end position="832"/>
    </location>
</feature>
<protein>
    <submittedName>
        <fullName evidence="14">ATPase WRNIP1 C26H5.02c</fullName>
    </submittedName>
</protein>
<dbReference type="CDD" id="cd16982">
    <property type="entry name" value="CID_Pcf11"/>
    <property type="match status" value="1"/>
</dbReference>
<evidence type="ECO:0000313" key="15">
    <source>
        <dbReference type="Proteomes" id="UP000050424"/>
    </source>
</evidence>
<dbReference type="SMART" id="SM00734">
    <property type="entry name" value="ZnF_Rad18"/>
    <property type="match status" value="1"/>
</dbReference>
<evidence type="ECO:0000256" key="9">
    <source>
        <dbReference type="ARBA" id="ARBA00023204"/>
    </source>
</evidence>
<dbReference type="PANTHER" id="PTHR13779:SF7">
    <property type="entry name" value="ATPASE WRNIP1"/>
    <property type="match status" value="1"/>
</dbReference>
<keyword evidence="3" id="KW-0479">Metal-binding</keyword>
<dbReference type="Gene3D" id="3.40.50.300">
    <property type="entry name" value="P-loop containing nucleotide triphosphate hydrolases"/>
    <property type="match status" value="1"/>
</dbReference>
<dbReference type="SUPFAM" id="SSF52540">
    <property type="entry name" value="P-loop containing nucleoside triphosphate hydrolases"/>
    <property type="match status" value="1"/>
</dbReference>
<dbReference type="GO" id="GO:0008270">
    <property type="term" value="F:zinc ion binding"/>
    <property type="evidence" value="ECO:0007669"/>
    <property type="project" value="UniProtKB-KW"/>
</dbReference>
<feature type="domain" description="UBZ4-type" evidence="13">
    <location>
        <begin position="694"/>
        <end position="722"/>
    </location>
</feature>
<dbReference type="InterPro" id="IPR047415">
    <property type="entry name" value="Pcf11_CID"/>
</dbReference>
<dbReference type="SUPFAM" id="SSF48464">
    <property type="entry name" value="ENTH/VHS domain"/>
    <property type="match status" value="1"/>
</dbReference>
<dbReference type="SUPFAM" id="SSF48019">
    <property type="entry name" value="post-AAA+ oligomerization domain-like"/>
    <property type="match status" value="1"/>
</dbReference>
<dbReference type="PROSITE" id="PS51391">
    <property type="entry name" value="CID"/>
    <property type="match status" value="1"/>
</dbReference>
<dbReference type="FunFam" id="1.25.40.90:FF:000016">
    <property type="entry name" value="mRNA cleavage factor complex component Pcf11"/>
    <property type="match status" value="1"/>
</dbReference>
<dbReference type="GO" id="GO:0003677">
    <property type="term" value="F:DNA binding"/>
    <property type="evidence" value="ECO:0007669"/>
    <property type="project" value="InterPro"/>
</dbReference>
<evidence type="ECO:0000256" key="7">
    <source>
        <dbReference type="ARBA" id="ARBA00022833"/>
    </source>
</evidence>
<feature type="domain" description="CID" evidence="12">
    <location>
        <begin position="4"/>
        <end position="142"/>
    </location>
</feature>
<sequence length="1257" mass="135212">MSSDSAEVAEDYRQALEDLSSNMRFEISNLTVIARENTEHALAIAEVLQQHIIKAPPNKKLPALYVLDSIVKNVGTPYTLYFGRNLFKTYMESYAVVDQPVRRKMEEMLRTWKEPVPGSMDSRPVFSHELVRPIENALMKARAASMPQGMMPGRPRSAMPHRDTPTPPGMRGSGAPPGYPVQQYPPSNGNSPYPGQQAPFYPPHSTPQPAGSASAPFQPPYAAAHGAAGTVAPAGISIETLSNDIQNLIVATKAEFSQNPHDASVQTRLRALLDLQGIVHSTSLPRDQLELIKNKVTELAAVNMRALSAQNSAPTPAPVLPQAPPARPATVTPSPAPAAPAAGTLTLDSLLGQGALAALMARQSATPQNATPNPAPPYAKVAIRSPPPSHIEPPKPAQAPAPSPAPTAPMSQGQNPMALLDQLRLAGLLPSGPPASAPVAPPASMLPPNIANLLASTKAAAGLMRFDIPPGKGVNPAALRQPFHPSLLSRLYDELGPPCTQCGRRFKTDEEGRKKKTAHMDWHFRVHQRSNEAEKRGTHRSWYVDQQDWVKSREVVDTDHIQPTEEVTAQATKAAAEAAKPKYIPVPEPSKGINTVCPICQDRFENKWLDTAQEWVWLDAVLVGNRAYHASCHAEATQDRESTPGLTRPPESLLGKRKAETSISGWPMHSSQPGHPSVLALHPATNREASPTMAVDCPICNKPVKPSEINSHIDSGCASFLFDGDKDPSPPQSQTPQAASQKRSASTFFSTPAPKRQAAPDGRALTTPVNGGGGVANGKKRTFEEGPGAGFGISLGENPEATTDADGKTDLQHHRNGDGPAAKKNKTLRSAPLAERMRPRTLDQVFGQELVGPNGVLRSLIESNRVPSMILWGASGTGKTTIARCIASMVGSRFIELNATSTGVGEVKKLFHEAGNDLALTGRKTIIFCDEIHRFNKAQQDVFLKPVEAGTVTLIGATTENPSFKVANALLSRCRTFTLQPLTTDDVVRILKRALAEEQPSYQSSSSSSSTPSSPSSQLLDDAMIAYLARFSDGDARTALNLLELALSLTTRPGVTQDDIKASLTKTLVYDRAGDQHYDTISAFHKSVRGNDPDAALYYLARMLQSGEDPLFVARRMVVIASEDVGLADNSLLPLATAAYTATQQIGMPEARIPLAHCAVALCAAPKSTRAYRGLNNAYAALREPGVASLPVPLHLRNAPTRLMRDLGYGGEYKYPPNYRDGLVRQTYLPDDLVGRRFLEERDLGTEVDPDLDMAGT</sequence>
<comment type="similarity">
    <text evidence="1">Belongs to the AAA ATPase family. RarA/MGS1/WRNIP1 subfamily.</text>
</comment>
<evidence type="ECO:0000256" key="4">
    <source>
        <dbReference type="ARBA" id="ARBA00022741"/>
    </source>
</evidence>
<dbReference type="InterPro" id="IPR006642">
    <property type="entry name" value="Rad18_UBZ4"/>
</dbReference>
<dbReference type="FunFam" id="1.20.272.10:FF:000001">
    <property type="entry name" value="Putative AAA family ATPase"/>
    <property type="match status" value="1"/>
</dbReference>
<dbReference type="InterPro" id="IPR054127">
    <property type="entry name" value="Pcf11_C"/>
</dbReference>
<feature type="region of interest" description="Disordered" evidence="11">
    <location>
        <begin position="144"/>
        <end position="217"/>
    </location>
</feature>
<name>A0A0P7BVH2_9HYPO</name>
<evidence type="ECO:0000313" key="14">
    <source>
        <dbReference type="EMBL" id="KPM45745.1"/>
    </source>
</evidence>
<evidence type="ECO:0000256" key="1">
    <source>
        <dbReference type="ARBA" id="ARBA00008959"/>
    </source>
</evidence>
<dbReference type="STRING" id="78410.A0A0P7BVH2"/>
<dbReference type="GO" id="GO:0000731">
    <property type="term" value="P:DNA synthesis involved in DNA repair"/>
    <property type="evidence" value="ECO:0007669"/>
    <property type="project" value="TreeGrafter"/>
</dbReference>
<feature type="compositionally biased region" description="Pro residues" evidence="11">
    <location>
        <begin position="315"/>
        <end position="327"/>
    </location>
</feature>
<dbReference type="FunFam" id="1.10.3710.10:FF:000005">
    <property type="entry name" value="AAA family ATPase, putative"/>
    <property type="match status" value="1"/>
</dbReference>
<evidence type="ECO:0000256" key="8">
    <source>
        <dbReference type="ARBA" id="ARBA00022840"/>
    </source>
</evidence>
<dbReference type="Pfam" id="PF04818">
    <property type="entry name" value="CID"/>
    <property type="match status" value="1"/>
</dbReference>
<feature type="compositionally biased region" description="Low complexity" evidence="11">
    <location>
        <begin position="328"/>
        <end position="340"/>
    </location>
</feature>
<dbReference type="FunFam" id="3.40.50.300:FF:000137">
    <property type="entry name" value="Replication-associated recombination protein A"/>
    <property type="match status" value="1"/>
</dbReference>
<dbReference type="InterPro" id="IPR021886">
    <property type="entry name" value="MgsA_C"/>
</dbReference>
<dbReference type="GO" id="GO:0005849">
    <property type="term" value="C:mRNA cleavage factor complex"/>
    <property type="evidence" value="ECO:0007669"/>
    <property type="project" value="InterPro"/>
</dbReference>
<dbReference type="Gene3D" id="3.30.160.60">
    <property type="entry name" value="Classic Zinc Finger"/>
    <property type="match status" value="1"/>
</dbReference>
<dbReference type="InterPro" id="IPR008942">
    <property type="entry name" value="ENTH_VHS"/>
</dbReference>
<evidence type="ECO:0000256" key="10">
    <source>
        <dbReference type="PROSITE-ProRule" id="PRU01256"/>
    </source>
</evidence>
<dbReference type="GO" id="GO:0006369">
    <property type="term" value="P:termination of RNA polymerase II transcription"/>
    <property type="evidence" value="ECO:0007669"/>
    <property type="project" value="InterPro"/>
</dbReference>
<dbReference type="InterPro" id="IPR003959">
    <property type="entry name" value="ATPase_AAA_core"/>
</dbReference>
<dbReference type="EMBL" id="LKCW01000005">
    <property type="protein sequence ID" value="KPM45745.1"/>
    <property type="molecule type" value="Genomic_DNA"/>
</dbReference>
<organism evidence="14 15">
    <name type="scientific">Neonectria ditissima</name>
    <dbReference type="NCBI Taxonomy" id="78410"/>
    <lineage>
        <taxon>Eukaryota</taxon>
        <taxon>Fungi</taxon>
        <taxon>Dikarya</taxon>
        <taxon>Ascomycota</taxon>
        <taxon>Pezizomycotina</taxon>
        <taxon>Sordariomycetes</taxon>
        <taxon>Hypocreomycetidae</taxon>
        <taxon>Hypocreales</taxon>
        <taxon>Nectriaceae</taxon>
        <taxon>Neonectria</taxon>
    </lineage>
</organism>
<dbReference type="Gene3D" id="1.10.8.60">
    <property type="match status" value="1"/>
</dbReference>
<dbReference type="Pfam" id="PF16193">
    <property type="entry name" value="AAA_assoc_2"/>
    <property type="match status" value="1"/>
</dbReference>
<dbReference type="PANTHER" id="PTHR13779">
    <property type="entry name" value="WERNER HELICASE-INTERACTING PROTEIN 1 FAMILY MEMBER"/>
    <property type="match status" value="1"/>
</dbReference>
<feature type="compositionally biased region" description="Pro residues" evidence="11">
    <location>
        <begin position="385"/>
        <end position="407"/>
    </location>
</feature>
<dbReference type="InterPro" id="IPR027417">
    <property type="entry name" value="P-loop_NTPase"/>
</dbReference>
<dbReference type="GO" id="GO:0031124">
    <property type="term" value="P:mRNA 3'-end processing"/>
    <property type="evidence" value="ECO:0007669"/>
    <property type="project" value="InterPro"/>
</dbReference>
<reference evidence="14 15" key="1">
    <citation type="submission" date="2015-09" db="EMBL/GenBank/DDBJ databases">
        <title>Draft genome of a European isolate of the apple canker pathogen Neonectria ditissima.</title>
        <authorList>
            <person name="Gomez-Cortecero A."/>
            <person name="Harrison R.J."/>
            <person name="Armitage A.D."/>
        </authorList>
    </citation>
    <scope>NUCLEOTIDE SEQUENCE [LARGE SCALE GENOMIC DNA]</scope>
    <source>
        <strain evidence="14 15">R09/05</strain>
    </source>
</reference>
<dbReference type="AlphaFoldDB" id="A0A0P7BVH2"/>
<keyword evidence="4" id="KW-0547">Nucleotide-binding</keyword>
<keyword evidence="6 10" id="KW-0863">Zinc-finger</keyword>
<feature type="region of interest" description="Disordered" evidence="11">
    <location>
        <begin position="634"/>
        <end position="656"/>
    </location>
</feature>
<dbReference type="OrthoDB" id="10265467at2759"/>
<evidence type="ECO:0000256" key="3">
    <source>
        <dbReference type="ARBA" id="ARBA00022723"/>
    </source>
</evidence>
<keyword evidence="15" id="KW-1185">Reference proteome</keyword>